<keyword evidence="2" id="KW-1185">Reference proteome</keyword>
<protein>
    <submittedName>
        <fullName evidence="1">Uncharacterized protein</fullName>
    </submittedName>
</protein>
<sequence length="55" mass="6128">MRILYGQTYLRVAVLHVGVVALMYFRNGQQMNSKLYLACGPQSLPSLKALAVQTD</sequence>
<dbReference type="AlphaFoldDB" id="A0A8T2P701"/>
<organism evidence="1 2">
    <name type="scientific">Albula glossodonta</name>
    <name type="common">roundjaw bonefish</name>
    <dbReference type="NCBI Taxonomy" id="121402"/>
    <lineage>
        <taxon>Eukaryota</taxon>
        <taxon>Metazoa</taxon>
        <taxon>Chordata</taxon>
        <taxon>Craniata</taxon>
        <taxon>Vertebrata</taxon>
        <taxon>Euteleostomi</taxon>
        <taxon>Actinopterygii</taxon>
        <taxon>Neopterygii</taxon>
        <taxon>Teleostei</taxon>
        <taxon>Albuliformes</taxon>
        <taxon>Albulidae</taxon>
        <taxon>Albula</taxon>
    </lineage>
</organism>
<proteinExistence type="predicted"/>
<evidence type="ECO:0000313" key="1">
    <source>
        <dbReference type="EMBL" id="KAG9347660.1"/>
    </source>
</evidence>
<comment type="caution">
    <text evidence="1">The sequence shown here is derived from an EMBL/GenBank/DDBJ whole genome shotgun (WGS) entry which is preliminary data.</text>
</comment>
<reference evidence="1" key="1">
    <citation type="thesis" date="2021" institute="BYU ScholarsArchive" country="Provo, UT, USA">
        <title>Applications of and Algorithms for Genome Assembly and Genomic Analyses with an Emphasis on Marine Teleosts.</title>
        <authorList>
            <person name="Pickett B.D."/>
        </authorList>
    </citation>
    <scope>NUCLEOTIDE SEQUENCE</scope>
    <source>
        <strain evidence="1">HI-2016</strain>
    </source>
</reference>
<gene>
    <name evidence="1" type="ORF">JZ751_005232</name>
</gene>
<accession>A0A8T2P701</accession>
<dbReference type="Proteomes" id="UP000824540">
    <property type="component" value="Unassembled WGS sequence"/>
</dbReference>
<name>A0A8T2P701_9TELE</name>
<evidence type="ECO:0000313" key="2">
    <source>
        <dbReference type="Proteomes" id="UP000824540"/>
    </source>
</evidence>
<dbReference type="EMBL" id="JAFBMS010000013">
    <property type="protein sequence ID" value="KAG9347660.1"/>
    <property type="molecule type" value="Genomic_DNA"/>
</dbReference>